<dbReference type="GO" id="GO:0003735">
    <property type="term" value="F:structural constituent of ribosome"/>
    <property type="evidence" value="ECO:0007669"/>
    <property type="project" value="TreeGrafter"/>
</dbReference>
<dbReference type="CDD" id="cd01657">
    <property type="entry name" value="Ribosomal_L7_archeal_euk"/>
    <property type="match status" value="1"/>
</dbReference>
<dbReference type="PANTHER" id="PTHR11524">
    <property type="entry name" value="60S RIBOSOMAL PROTEIN L7"/>
    <property type="match status" value="1"/>
</dbReference>
<evidence type="ECO:0008006" key="8">
    <source>
        <dbReference type="Google" id="ProtNLM"/>
    </source>
</evidence>
<dbReference type="SUPFAM" id="SSF55129">
    <property type="entry name" value="Ribosomal protein L30p/L7e"/>
    <property type="match status" value="1"/>
</dbReference>
<dbReference type="Gene3D" id="3.30.1390.20">
    <property type="entry name" value="Ribosomal protein L30, ferredoxin-like fold domain"/>
    <property type="match status" value="1"/>
</dbReference>
<dbReference type="Proteomes" id="UP001159364">
    <property type="component" value="Linkage Group LG11"/>
</dbReference>
<keyword evidence="3" id="KW-0687">Ribonucleoprotein</keyword>
<keyword evidence="7" id="KW-1185">Reference proteome</keyword>
<name>A0AAV8SH75_9ROSI</name>
<dbReference type="InterPro" id="IPR005998">
    <property type="entry name" value="Ribosomal_uL30_euk"/>
</dbReference>
<evidence type="ECO:0000313" key="7">
    <source>
        <dbReference type="Proteomes" id="UP001159364"/>
    </source>
</evidence>
<evidence type="ECO:0000256" key="3">
    <source>
        <dbReference type="ARBA" id="ARBA00023274"/>
    </source>
</evidence>
<gene>
    <name evidence="6" type="ORF">K2173_025765</name>
</gene>
<comment type="similarity">
    <text evidence="1">Belongs to the universal ribosomal protein uL30 family.</text>
</comment>
<dbReference type="Pfam" id="PF00327">
    <property type="entry name" value="Ribosomal_L30"/>
    <property type="match status" value="1"/>
</dbReference>
<dbReference type="InterPro" id="IPR016082">
    <property type="entry name" value="Ribosomal_uL30_ferredoxin-like"/>
</dbReference>
<dbReference type="EMBL" id="JAIWQS010000011">
    <property type="protein sequence ID" value="KAJ8751612.1"/>
    <property type="molecule type" value="Genomic_DNA"/>
</dbReference>
<comment type="caution">
    <text evidence="6">The sequence shown here is derived from an EMBL/GenBank/DDBJ whole genome shotgun (WGS) entry which is preliminary data.</text>
</comment>
<evidence type="ECO:0000259" key="5">
    <source>
        <dbReference type="Pfam" id="PF08079"/>
    </source>
</evidence>
<dbReference type="FunFam" id="3.30.1390.20:FF:000004">
    <property type="entry name" value="60S ribosomal protein L7"/>
    <property type="match status" value="1"/>
</dbReference>
<evidence type="ECO:0000256" key="2">
    <source>
        <dbReference type="ARBA" id="ARBA00022980"/>
    </source>
</evidence>
<dbReference type="GO" id="GO:0003723">
    <property type="term" value="F:RNA binding"/>
    <property type="evidence" value="ECO:0007669"/>
    <property type="project" value="InterPro"/>
</dbReference>
<organism evidence="6 7">
    <name type="scientific">Erythroxylum novogranatense</name>
    <dbReference type="NCBI Taxonomy" id="1862640"/>
    <lineage>
        <taxon>Eukaryota</taxon>
        <taxon>Viridiplantae</taxon>
        <taxon>Streptophyta</taxon>
        <taxon>Embryophyta</taxon>
        <taxon>Tracheophyta</taxon>
        <taxon>Spermatophyta</taxon>
        <taxon>Magnoliopsida</taxon>
        <taxon>eudicotyledons</taxon>
        <taxon>Gunneridae</taxon>
        <taxon>Pentapetalae</taxon>
        <taxon>rosids</taxon>
        <taxon>fabids</taxon>
        <taxon>Malpighiales</taxon>
        <taxon>Erythroxylaceae</taxon>
        <taxon>Erythroxylum</taxon>
    </lineage>
</organism>
<dbReference type="GO" id="GO:0022625">
    <property type="term" value="C:cytosolic large ribosomal subunit"/>
    <property type="evidence" value="ECO:0007669"/>
    <property type="project" value="TreeGrafter"/>
</dbReference>
<dbReference type="AlphaFoldDB" id="A0AAV8SH75"/>
<accession>A0AAV8SH75</accession>
<dbReference type="InterPro" id="IPR039699">
    <property type="entry name" value="Ribosomal_uL30"/>
</dbReference>
<dbReference type="PANTHER" id="PTHR11524:SF36">
    <property type="entry name" value="LARGE RIBOSOMAL SUBUNIT PROTEIN UL30Z"/>
    <property type="match status" value="1"/>
</dbReference>
<evidence type="ECO:0000313" key="6">
    <source>
        <dbReference type="EMBL" id="KAJ8751612.1"/>
    </source>
</evidence>
<evidence type="ECO:0000259" key="4">
    <source>
        <dbReference type="Pfam" id="PF00327"/>
    </source>
</evidence>
<dbReference type="NCBIfam" id="TIGR01310">
    <property type="entry name" value="uL30_euk"/>
    <property type="match status" value="1"/>
</dbReference>
<keyword evidence="2" id="KW-0689">Ribosomal protein</keyword>
<dbReference type="Pfam" id="PF08079">
    <property type="entry name" value="Ribosomal_L30_N"/>
    <property type="match status" value="1"/>
</dbReference>
<dbReference type="InterPro" id="IPR036919">
    <property type="entry name" value="Ribo_uL30_ferredoxin-like_sf"/>
</dbReference>
<proteinExistence type="inferred from homology"/>
<reference evidence="6 7" key="1">
    <citation type="submission" date="2021-09" db="EMBL/GenBank/DDBJ databases">
        <title>Genomic insights and catalytic innovation underlie evolution of tropane alkaloids biosynthesis.</title>
        <authorList>
            <person name="Wang Y.-J."/>
            <person name="Tian T."/>
            <person name="Huang J.-P."/>
            <person name="Huang S.-X."/>
        </authorList>
    </citation>
    <scope>NUCLEOTIDE SEQUENCE [LARGE SCALE GENOMIC DNA]</scope>
    <source>
        <strain evidence="6">KIB-2018</strain>
        <tissue evidence="6">Leaf</tissue>
    </source>
</reference>
<feature type="domain" description="Large ribosomal subunit protein uL30 N-terminal eukaryotes" evidence="5">
    <location>
        <begin position="12"/>
        <end position="80"/>
    </location>
</feature>
<dbReference type="InterPro" id="IPR035808">
    <property type="entry name" value="Ribosomal_uL30_euk_arc"/>
</dbReference>
<dbReference type="GO" id="GO:0000463">
    <property type="term" value="P:maturation of LSU-rRNA from tricistronic rRNA transcript (SSU-rRNA, 5.8S rRNA, LSU-rRNA)"/>
    <property type="evidence" value="ECO:0007669"/>
    <property type="project" value="TreeGrafter"/>
</dbReference>
<feature type="domain" description="Large ribosomal subunit protein uL30-like ferredoxin-like fold" evidence="4">
    <location>
        <begin position="90"/>
        <end position="140"/>
    </location>
</feature>
<sequence length="248" mass="28714">MAEDSAKPLTYIPEVVLKKRKHKEESIALTRKTQLELGKYGRGKKRKVEDIKRPEEFVMEYRNQELDLIRMKQRAKRSKSTSLRPKSNLLFVIRIHGKKEMHPKTRKILHNLKLRKLYHGVFMKASPGTLEVLQRVEPYITYGYPNPKNVSELVYKKGQGKINGTRVPLIDNNIIEQSLGMHKIVCLEDIIHEITTVGPHFKEVTHFLEAFALNKPKEGLHGKKSLYKDGGDTGHREDQINDLISKMN</sequence>
<evidence type="ECO:0000256" key="1">
    <source>
        <dbReference type="ARBA" id="ARBA00007594"/>
    </source>
</evidence>
<protein>
    <recommendedName>
        <fullName evidence="8">60S ribosomal protein L7</fullName>
    </recommendedName>
</protein>
<dbReference type="InterPro" id="IPR012988">
    <property type="entry name" value="Ribosomal_uL30_N_euk"/>
</dbReference>